<dbReference type="Pfam" id="PF00620">
    <property type="entry name" value="RhoGAP"/>
    <property type="match status" value="1"/>
</dbReference>
<evidence type="ECO:0000256" key="1">
    <source>
        <dbReference type="SAM" id="Coils"/>
    </source>
</evidence>
<dbReference type="PANTHER" id="PTHR15904:SF17">
    <property type="entry name" value="RHO-GAP DOMAIN-CONTAINING PROTEIN"/>
    <property type="match status" value="1"/>
</dbReference>
<dbReference type="PANTHER" id="PTHR15904">
    <property type="entry name" value="FAM13"/>
    <property type="match status" value="1"/>
</dbReference>
<evidence type="ECO:0000313" key="4">
    <source>
        <dbReference type="EMBL" id="WAQ96118.1"/>
    </source>
</evidence>
<organism evidence="4 5">
    <name type="scientific">Mya arenaria</name>
    <name type="common">Soft-shell clam</name>
    <dbReference type="NCBI Taxonomy" id="6604"/>
    <lineage>
        <taxon>Eukaryota</taxon>
        <taxon>Metazoa</taxon>
        <taxon>Spiralia</taxon>
        <taxon>Lophotrochozoa</taxon>
        <taxon>Mollusca</taxon>
        <taxon>Bivalvia</taxon>
        <taxon>Autobranchia</taxon>
        <taxon>Heteroconchia</taxon>
        <taxon>Euheterodonta</taxon>
        <taxon>Imparidentia</taxon>
        <taxon>Neoheterodontei</taxon>
        <taxon>Myida</taxon>
        <taxon>Myoidea</taxon>
        <taxon>Myidae</taxon>
        <taxon>Mya</taxon>
    </lineage>
</organism>
<evidence type="ECO:0000256" key="2">
    <source>
        <dbReference type="SAM" id="MobiDB-lite"/>
    </source>
</evidence>
<reference evidence="4" key="1">
    <citation type="submission" date="2022-11" db="EMBL/GenBank/DDBJ databases">
        <title>Centuries of genome instability and evolution in soft-shell clam transmissible cancer (bioRxiv).</title>
        <authorList>
            <person name="Hart S.F.M."/>
            <person name="Yonemitsu M.A."/>
            <person name="Giersch R.M."/>
            <person name="Beal B.F."/>
            <person name="Arriagada G."/>
            <person name="Davis B.W."/>
            <person name="Ostrander E.A."/>
            <person name="Goff S.P."/>
            <person name="Metzger M.J."/>
        </authorList>
    </citation>
    <scope>NUCLEOTIDE SEQUENCE</scope>
    <source>
        <strain evidence="4">MELC-2E11</strain>
        <tissue evidence="4">Siphon/mantle</tissue>
    </source>
</reference>
<dbReference type="InterPro" id="IPR039102">
    <property type="entry name" value="FAM13"/>
</dbReference>
<feature type="region of interest" description="Disordered" evidence="2">
    <location>
        <begin position="442"/>
        <end position="462"/>
    </location>
</feature>
<feature type="compositionally biased region" description="Basic and acidic residues" evidence="2">
    <location>
        <begin position="451"/>
        <end position="462"/>
    </location>
</feature>
<dbReference type="SMART" id="SM00324">
    <property type="entry name" value="RhoGAP"/>
    <property type="match status" value="1"/>
</dbReference>
<accession>A0ABY7DJ58</accession>
<protein>
    <submittedName>
        <fullName evidence="4">FA13A-like protein</fullName>
    </submittedName>
</protein>
<dbReference type="SUPFAM" id="SSF48350">
    <property type="entry name" value="GTPase activation domain, GAP"/>
    <property type="match status" value="1"/>
</dbReference>
<dbReference type="EMBL" id="CP111013">
    <property type="protein sequence ID" value="WAQ96118.1"/>
    <property type="molecule type" value="Genomic_DNA"/>
</dbReference>
<feature type="non-terminal residue" evidence="4">
    <location>
        <position position="1"/>
    </location>
</feature>
<name>A0ABY7DJ58_MYAAR</name>
<evidence type="ECO:0000313" key="5">
    <source>
        <dbReference type="Proteomes" id="UP001164746"/>
    </source>
</evidence>
<feature type="domain" description="Rho-GAP" evidence="3">
    <location>
        <begin position="4"/>
        <end position="207"/>
    </location>
</feature>
<keyword evidence="1" id="KW-0175">Coiled coil</keyword>
<feature type="coiled-coil region" evidence="1">
    <location>
        <begin position="569"/>
        <end position="633"/>
    </location>
</feature>
<keyword evidence="5" id="KW-1185">Reference proteome</keyword>
<dbReference type="Proteomes" id="UP001164746">
    <property type="component" value="Chromosome 2"/>
</dbReference>
<feature type="compositionally biased region" description="Basic and acidic residues" evidence="2">
    <location>
        <begin position="291"/>
        <end position="307"/>
    </location>
</feature>
<dbReference type="PROSITE" id="PS50238">
    <property type="entry name" value="RHOGAP"/>
    <property type="match status" value="1"/>
</dbReference>
<dbReference type="InterPro" id="IPR000198">
    <property type="entry name" value="RhoGAP_dom"/>
</dbReference>
<feature type="region of interest" description="Disordered" evidence="2">
    <location>
        <begin position="531"/>
        <end position="565"/>
    </location>
</feature>
<dbReference type="InterPro" id="IPR008936">
    <property type="entry name" value="Rho_GTPase_activation_prot"/>
</dbReference>
<evidence type="ECO:0000259" key="3">
    <source>
        <dbReference type="PROSITE" id="PS50238"/>
    </source>
</evidence>
<feature type="region of interest" description="Disordered" evidence="2">
    <location>
        <begin position="291"/>
        <end position="323"/>
    </location>
</feature>
<feature type="region of interest" description="Disordered" evidence="2">
    <location>
        <begin position="391"/>
        <end position="429"/>
    </location>
</feature>
<proteinExistence type="predicted"/>
<dbReference type="Gene3D" id="1.10.555.10">
    <property type="entry name" value="Rho GTPase activation protein"/>
    <property type="match status" value="1"/>
</dbReference>
<sequence>VHPSSLNEYMDKGRKINSPGMKKRLLQQGARTFGVPLSELVDRAPLGYRYEGIFRVNGSQRVVEKLRASFDLQGDANLEEDNDMMAVAGLLKLFLRELPETAVPEKMTRRFVMVHEEHQRDARECVNHLKMLLKVLPEEHYDLLKHMIRFLAIVACNEAVNRMSPMALAIVFGPNLFRCGKGFLALKDQGTTNQIVYRFIVDYNTLFKDSSEDTPAVYWERKKHNLVPPRPPPPKIAYPEPEAVSPKPTPLPRKIFVLFMFVDKAIKATVIGHLFGDECSLLNASIDTTIREEDSEHATEADVEKKTTNNNSNATHEAGPGVKSRVQAFEAQDIENFEPASNKPVKQKPMSKAFEMFEKKGVIITQLPASGLSGVGEEKDDSDEEFAAIHRNTDPLHLFKRPTGPQNRRSPSRQLRRNSTGDSDEEVMDQQEQVPVIMNGHLPQTSPIDVPKLRSGDNTHGDTHTRIAFLDIRQDNTNNRGLSVSPDKSPTVSAKPFVPPLDFSTLHENVGSQAQKAQAVSYQRATLAAPEMQQNDDEDYENDVPSPRLNKVKRKAGHGSTDDELTTKMKGQMRKIQGLKKKIRQFEDVFERENGFRPSHAEKASRVEVKKLLTDLSRARKEAKQKLDERTDNLCKQNTMNISNLKPDYVSLKPYYPSTN</sequence>
<gene>
    <name evidence="4" type="ORF">MAR_028808</name>
</gene>